<evidence type="ECO:0000313" key="2">
    <source>
        <dbReference type="EMBL" id="CAA9299839.1"/>
    </source>
</evidence>
<organism evidence="2">
    <name type="scientific">uncultured Friedmanniella sp</name>
    <dbReference type="NCBI Taxonomy" id="335381"/>
    <lineage>
        <taxon>Bacteria</taxon>
        <taxon>Bacillati</taxon>
        <taxon>Actinomycetota</taxon>
        <taxon>Actinomycetes</taxon>
        <taxon>Propionibacteriales</taxon>
        <taxon>Nocardioidaceae</taxon>
        <taxon>Friedmanniella</taxon>
        <taxon>environmental samples</taxon>
    </lineage>
</organism>
<accession>A0A6J4KB99</accession>
<sequence>STPSGCRKLWTARCGTRPTRGRPTCPTCGSPVRPASSAGFDAPSGSASARTAGQPASWATGSRVRPA</sequence>
<dbReference type="EMBL" id="CADCTT010000131">
    <property type="protein sequence ID" value="CAA9299839.1"/>
    <property type="molecule type" value="Genomic_DNA"/>
</dbReference>
<feature type="region of interest" description="Disordered" evidence="1">
    <location>
        <begin position="19"/>
        <end position="67"/>
    </location>
</feature>
<gene>
    <name evidence="2" type="ORF">AVDCRST_MAG61-854</name>
</gene>
<proteinExistence type="predicted"/>
<reference evidence="2" key="1">
    <citation type="submission" date="2020-02" db="EMBL/GenBank/DDBJ databases">
        <authorList>
            <person name="Meier V. D."/>
        </authorList>
    </citation>
    <scope>NUCLEOTIDE SEQUENCE</scope>
    <source>
        <strain evidence="2">AVDCRST_MAG61</strain>
    </source>
</reference>
<dbReference type="AlphaFoldDB" id="A0A6J4KB99"/>
<feature type="compositionally biased region" description="Low complexity" evidence="1">
    <location>
        <begin position="19"/>
        <end position="29"/>
    </location>
</feature>
<feature type="non-terminal residue" evidence="2">
    <location>
        <position position="1"/>
    </location>
</feature>
<evidence type="ECO:0000256" key="1">
    <source>
        <dbReference type="SAM" id="MobiDB-lite"/>
    </source>
</evidence>
<feature type="non-terminal residue" evidence="2">
    <location>
        <position position="67"/>
    </location>
</feature>
<protein>
    <submittedName>
        <fullName evidence="2">Uncharacterized protein</fullName>
    </submittedName>
</protein>
<name>A0A6J4KB99_9ACTN</name>